<dbReference type="AlphaFoldDB" id="A0A8X7XJ76"/>
<feature type="compositionally biased region" description="Polar residues" evidence="2">
    <location>
        <begin position="583"/>
        <end position="597"/>
    </location>
</feature>
<evidence type="ECO:0000256" key="1">
    <source>
        <dbReference type="ARBA" id="ARBA00023180"/>
    </source>
</evidence>
<keyword evidence="3" id="KW-0472">Membrane</keyword>
<feature type="non-terminal residue" evidence="5">
    <location>
        <position position="597"/>
    </location>
</feature>
<feature type="non-terminal residue" evidence="5">
    <location>
        <position position="1"/>
    </location>
</feature>
<sequence>MQLPLAVAREPNRNDLWCSKILFPMQPRVAANNCSGGRSMCPMTAPPDPVSKEHPNRAWVPAICHNVYLITGRMSCPPPFLNTVMESVEAFEDSCLVNFCLIDGSFDRFVYPRKSAEDNCDLNDINNSSVLNVKAAEMISQGCWSTYQKEEQDVHVINLRFSQQLSVASSPLISTFQVDIIPEELPDSSNDLLKWAEEKFGGVTSFSELMNPEQLTVKDANMDSRTSTCELQPDFRMGEYLEVVYALSVKVCHHHVQQRKRRVHIISVAKDLENRVINVDVFSRMAPLLILQGPVTTKWFITFDSNDCQVISNTPVNIKGLTNPLTTNLSDTYSSLVQQVPSLINSFKEVAISYTEIQSAPSHLNVEVKTEPAEPSSTRAPTSALSTARNEEMIKLEFYRTKDFRFALTELRNLDSRETVFAKITKDLKMVELGIKLFNCSATINGDQVKNMKFTKQACPQKDFSSTCFSFSFHDILKEPGRYSLDLVCFVQTCFGERCFQDDYVHKRLETIKTTMETPNNNGDIHGLDMSAALGIAFGAFLIGAVLTGALWFIYTHTGSAAKAKPVLSNPPASENSSANHSIGSTQSTPCSTSSMA</sequence>
<protein>
    <submittedName>
        <fullName evidence="5">EGLN protein</fullName>
    </submittedName>
</protein>
<gene>
    <name evidence="5" type="primary">Eng</name>
    <name evidence="5" type="ORF">GTO96_0022346</name>
</gene>
<feature type="transmembrane region" description="Helical" evidence="3">
    <location>
        <begin position="532"/>
        <end position="555"/>
    </location>
</feature>
<keyword evidence="1" id="KW-0325">Glycoprotein</keyword>
<organism evidence="5 6">
    <name type="scientific">Polypterus senegalus</name>
    <name type="common">Senegal bichir</name>
    <dbReference type="NCBI Taxonomy" id="55291"/>
    <lineage>
        <taxon>Eukaryota</taxon>
        <taxon>Metazoa</taxon>
        <taxon>Chordata</taxon>
        <taxon>Craniata</taxon>
        <taxon>Vertebrata</taxon>
        <taxon>Euteleostomi</taxon>
        <taxon>Actinopterygii</taxon>
        <taxon>Polypteriformes</taxon>
        <taxon>Polypteridae</taxon>
        <taxon>Polypterus</taxon>
    </lineage>
</organism>
<evidence type="ECO:0000313" key="6">
    <source>
        <dbReference type="Proteomes" id="UP000886611"/>
    </source>
</evidence>
<proteinExistence type="predicted"/>
<dbReference type="Pfam" id="PF26060">
    <property type="entry name" value="TGFBR3_N"/>
    <property type="match status" value="1"/>
</dbReference>
<evidence type="ECO:0000256" key="2">
    <source>
        <dbReference type="SAM" id="MobiDB-lite"/>
    </source>
</evidence>
<dbReference type="Proteomes" id="UP000886611">
    <property type="component" value="Unassembled WGS sequence"/>
</dbReference>
<name>A0A8X7XJ76_POLSE</name>
<reference evidence="5 6" key="1">
    <citation type="journal article" date="2021" name="Cell">
        <title>Tracing the genetic footprints of vertebrate landing in non-teleost ray-finned fishes.</title>
        <authorList>
            <person name="Bi X."/>
            <person name="Wang K."/>
            <person name="Yang L."/>
            <person name="Pan H."/>
            <person name="Jiang H."/>
            <person name="Wei Q."/>
            <person name="Fang M."/>
            <person name="Yu H."/>
            <person name="Zhu C."/>
            <person name="Cai Y."/>
            <person name="He Y."/>
            <person name="Gan X."/>
            <person name="Zeng H."/>
            <person name="Yu D."/>
            <person name="Zhu Y."/>
            <person name="Jiang H."/>
            <person name="Qiu Q."/>
            <person name="Yang H."/>
            <person name="Zhang Y.E."/>
            <person name="Wang W."/>
            <person name="Zhu M."/>
            <person name="He S."/>
            <person name="Zhang G."/>
        </authorList>
    </citation>
    <scope>NUCLEOTIDE SEQUENCE [LARGE SCALE GENOMIC DNA]</scope>
    <source>
        <strain evidence="5">Bchr_013</strain>
    </source>
</reference>
<comment type="caution">
    <text evidence="5">The sequence shown here is derived from an EMBL/GenBank/DDBJ whole genome shotgun (WGS) entry which is preliminary data.</text>
</comment>
<accession>A0A8X7XJ76</accession>
<evidence type="ECO:0000259" key="4">
    <source>
        <dbReference type="Pfam" id="PF26060"/>
    </source>
</evidence>
<dbReference type="InterPro" id="IPR058899">
    <property type="entry name" value="TGFBR3/Endoglin-like_N"/>
</dbReference>
<feature type="compositionally biased region" description="Low complexity" evidence="2">
    <location>
        <begin position="570"/>
        <end position="582"/>
    </location>
</feature>
<keyword evidence="3" id="KW-0812">Transmembrane</keyword>
<keyword evidence="6" id="KW-1185">Reference proteome</keyword>
<dbReference type="EMBL" id="JAATIS010000147">
    <property type="protein sequence ID" value="KAG2470165.1"/>
    <property type="molecule type" value="Genomic_DNA"/>
</dbReference>
<keyword evidence="3" id="KW-1133">Transmembrane helix</keyword>
<feature type="domain" description="TGFBR3/Endoglin-like N-terminal" evidence="4">
    <location>
        <begin position="175"/>
        <end position="242"/>
    </location>
</feature>
<feature type="region of interest" description="Disordered" evidence="2">
    <location>
        <begin position="566"/>
        <end position="597"/>
    </location>
</feature>
<evidence type="ECO:0000256" key="3">
    <source>
        <dbReference type="SAM" id="Phobius"/>
    </source>
</evidence>
<evidence type="ECO:0000313" key="5">
    <source>
        <dbReference type="EMBL" id="KAG2470165.1"/>
    </source>
</evidence>